<sequence length="149" mass="16513">MPGKMSPPPPHYGFLRNCTCMHPRKKMGMMHMTFFWGHNAEVLFDRWPGTDPKMYAVSLAFVFAMAELVELLSCCKLVRRAGSDCNFAVGIFRTVLYTVCCGLNYMVMLAVMSFNDGIFLATVSGHSLGFLAFGSRVSKKSSGAGFVKE</sequence>
<gene>
    <name evidence="8" type="primary">LOC115734699</name>
</gene>
<dbReference type="KEGG" id="rarg:115734699"/>
<protein>
    <recommendedName>
        <fullName evidence="6">Copper transport protein</fullName>
    </recommendedName>
</protein>
<keyword evidence="2 6" id="KW-0812">Transmembrane</keyword>
<keyword evidence="3 6" id="KW-0187">Copper transport</keyword>
<evidence type="ECO:0000256" key="5">
    <source>
        <dbReference type="ARBA" id="ARBA00023136"/>
    </source>
</evidence>
<dbReference type="PANTHER" id="PTHR12483:SF94">
    <property type="entry name" value="COPPER TRANSPORTER 4"/>
    <property type="match status" value="1"/>
</dbReference>
<keyword evidence="6" id="KW-0813">Transport</keyword>
<comment type="subcellular location">
    <subcellularLocation>
        <location evidence="6">Membrane</location>
        <topology evidence="6">Multi-pass membrane protein</topology>
    </subcellularLocation>
</comment>
<evidence type="ECO:0000256" key="4">
    <source>
        <dbReference type="ARBA" id="ARBA00022989"/>
    </source>
</evidence>
<reference evidence="8" key="1">
    <citation type="submission" date="2025-08" db="UniProtKB">
        <authorList>
            <consortium name="RefSeq"/>
        </authorList>
    </citation>
    <scope>IDENTIFICATION</scope>
    <source>
        <tissue evidence="8">Leaf</tissue>
    </source>
</reference>
<keyword evidence="7" id="KW-1185">Reference proteome</keyword>
<dbReference type="Proteomes" id="UP000827889">
    <property type="component" value="Chromosome 7"/>
</dbReference>
<keyword evidence="6" id="KW-0186">Copper</keyword>
<dbReference type="PANTHER" id="PTHR12483">
    <property type="entry name" value="SOLUTE CARRIER FAMILY 31 COPPER TRANSPORTERS"/>
    <property type="match status" value="1"/>
</dbReference>
<dbReference type="OrthoDB" id="73901at2759"/>
<name>A0A8B8NHD4_9MYRT</name>
<dbReference type="Pfam" id="PF04145">
    <property type="entry name" value="Ctr"/>
    <property type="match status" value="2"/>
</dbReference>
<keyword evidence="6" id="KW-0406">Ion transport</keyword>
<proteinExistence type="inferred from homology"/>
<comment type="similarity">
    <text evidence="1 6">Belongs to the copper transporter (Ctr) (TC 1.A.56) family. SLC31A subfamily.</text>
</comment>
<dbReference type="InterPro" id="IPR007274">
    <property type="entry name" value="Cop_transporter"/>
</dbReference>
<feature type="transmembrane region" description="Helical" evidence="6">
    <location>
        <begin position="117"/>
        <end position="134"/>
    </location>
</feature>
<keyword evidence="5 6" id="KW-0472">Membrane</keyword>
<feature type="transmembrane region" description="Helical" evidence="6">
    <location>
        <begin position="54"/>
        <end position="75"/>
    </location>
</feature>
<evidence type="ECO:0000313" key="7">
    <source>
        <dbReference type="Proteomes" id="UP000827889"/>
    </source>
</evidence>
<accession>A0A8B8NHD4</accession>
<organism evidence="7 8">
    <name type="scientific">Rhodamnia argentea</name>
    <dbReference type="NCBI Taxonomy" id="178133"/>
    <lineage>
        <taxon>Eukaryota</taxon>
        <taxon>Viridiplantae</taxon>
        <taxon>Streptophyta</taxon>
        <taxon>Embryophyta</taxon>
        <taxon>Tracheophyta</taxon>
        <taxon>Spermatophyta</taxon>
        <taxon>Magnoliopsida</taxon>
        <taxon>eudicotyledons</taxon>
        <taxon>Gunneridae</taxon>
        <taxon>Pentapetalae</taxon>
        <taxon>rosids</taxon>
        <taxon>malvids</taxon>
        <taxon>Myrtales</taxon>
        <taxon>Myrtaceae</taxon>
        <taxon>Myrtoideae</taxon>
        <taxon>Myrteae</taxon>
        <taxon>Australasian group</taxon>
        <taxon>Rhodamnia</taxon>
    </lineage>
</organism>
<evidence type="ECO:0000256" key="2">
    <source>
        <dbReference type="ARBA" id="ARBA00022692"/>
    </source>
</evidence>
<dbReference type="GO" id="GO:0005886">
    <property type="term" value="C:plasma membrane"/>
    <property type="evidence" value="ECO:0007669"/>
    <property type="project" value="TreeGrafter"/>
</dbReference>
<feature type="transmembrane region" description="Helical" evidence="6">
    <location>
        <begin position="87"/>
        <end position="111"/>
    </location>
</feature>
<dbReference type="GeneID" id="115734699"/>
<evidence type="ECO:0000313" key="8">
    <source>
        <dbReference type="RefSeq" id="XP_030521459.1"/>
    </source>
</evidence>
<dbReference type="GO" id="GO:0005375">
    <property type="term" value="F:copper ion transmembrane transporter activity"/>
    <property type="evidence" value="ECO:0007669"/>
    <property type="project" value="UniProtKB-UniRule"/>
</dbReference>
<keyword evidence="4 6" id="KW-1133">Transmembrane helix</keyword>
<dbReference type="AlphaFoldDB" id="A0A8B8NHD4"/>
<evidence type="ECO:0000256" key="3">
    <source>
        <dbReference type="ARBA" id="ARBA00022796"/>
    </source>
</evidence>
<dbReference type="RefSeq" id="XP_030521459.1">
    <property type="nucleotide sequence ID" value="XM_030665599.2"/>
</dbReference>
<evidence type="ECO:0000256" key="1">
    <source>
        <dbReference type="ARBA" id="ARBA00006921"/>
    </source>
</evidence>
<evidence type="ECO:0000256" key="6">
    <source>
        <dbReference type="RuleBase" id="RU367022"/>
    </source>
</evidence>